<feature type="region of interest" description="Disordered" evidence="6">
    <location>
        <begin position="68"/>
        <end position="104"/>
    </location>
</feature>
<dbReference type="AlphaFoldDB" id="A0A2A6D0S8"/>
<feature type="compositionally biased region" description="Basic and acidic residues" evidence="6">
    <location>
        <begin position="744"/>
        <end position="754"/>
    </location>
</feature>
<feature type="region of interest" description="Disordered" evidence="6">
    <location>
        <begin position="573"/>
        <end position="592"/>
    </location>
</feature>
<sequence length="1275" mass="139249">MEENSDQGYCHPTESTSRNAVDESTASTSRDHSMTSTSSLLPPIESSAFRFPSVSSPHVINQHADFLKSLRLPPPPPPPPPQQHSIHQSFAIPEQPPSPEDPSRIDLLDWRGTRVLVRTAPTSSQYLPGVIRDVQNCTDVVIRTDRGTERRIDDALADDKSVDIVADAVPSPNEIKSSSLVLVRVQAGHDAFDRAELVSINAAAFSYKVRRIDAIHREIETKPRASIRLLRPPWFAEVEARAEEESPVILQPIPQIPSLTDVVTALGQRLPTDQLQILLSLRNQQLQHLTQGRRHLSEAEASGSKKSSAGVSMDEEEESRDGPPVQSDVGPSSSSAPSSSSLQLIGLPSRDASGLRLPPSVGSRAMLFPSSGLIDLQTLEDDSQSAPFPASAAQRYRKGEIVTTPGGIRKKYNGKQWRRLCSKEGCNKESQRRGFCSRHLSLKSKPGHNESTSSASPSTGFAHSMDWSSSLQDDSEDRADDSAISQPSSVSHMQSRPGGASTSSLFRDVPQSAPAVFNQMTSSMMPPKMTPSLPSRHLSLDGLNRPTPTNPFIPLMQHQQQLAAAQQALQAAMNNGGNNGGSSSSSGDASRTMNTLSQMRAAMIPFGLQGGQQMGMQGVGNQANLVDSLIRSAIANASASNMAGGNPQANLQNLLSQSMQSLAVPRIDNDDEKEEEEEGEIINPNERCRKMSRNYESDDEEGGGRGENGGRGGEREEKMEGERREDGGGGGRDGGGTVPGTNGHNERKDVKDEIGTALPNEASKLSVEAYLKMMNEGREEEKKETNETTLSSKKDEKVHIRRPMNAFMIFSKRHRPLVHSKYPSRDNRTVSKILGEWWYALGPEQKQEYHELAAQVKEAHQRAFPDWRWTSKGGEKKEKPTFCTPTNPLPKCESRSSINETNPMRLSPSPSLFSSHLSSLIPQSFFHSSSLLHPSPSSIASLLHSPLYSPSSHFSFSTSNSGLTNLSHLDLGPSSTPQSTLLSPGIHLSTMSSTSPKTPSLFPTPNSTMSDSSLPSNLSTSSASPFICTSPMLASPVSTITEPSWTSPPTFDDLSRSSFARTQQIRMEPFPTDFKLMPTPAQRGLTRKSSQSIESISESKPKRARLEEPCAGDFMNSIEFNRKFAELPEFDPAGMVCHSLPATPIATMRTPPETSFPTADNVFDFNFGNIGAMLLAEKLEIDCNGSVRRTLEKKRELIRIFLTETGMFPGPIEIAIFQQAHAELFPDMASVKMKIREVRQKIMHDIHMKTLNESLKKEDLPSDAVETAAVPAVSI</sequence>
<dbReference type="PANTHER" id="PTHR13059">
    <property type="entry name" value="HMG-BOX TRANSCRIPTION FACTOR BBX"/>
    <property type="match status" value="1"/>
</dbReference>
<dbReference type="PANTHER" id="PTHR13059:SF13">
    <property type="entry name" value="PROTEIN CAPICUA HOMOLOG"/>
    <property type="match status" value="1"/>
</dbReference>
<organism evidence="7 8">
    <name type="scientific">Pristionchus pacificus</name>
    <name type="common">Parasitic nematode worm</name>
    <dbReference type="NCBI Taxonomy" id="54126"/>
    <lineage>
        <taxon>Eukaryota</taxon>
        <taxon>Metazoa</taxon>
        <taxon>Ecdysozoa</taxon>
        <taxon>Nematoda</taxon>
        <taxon>Chromadorea</taxon>
        <taxon>Rhabditida</taxon>
        <taxon>Rhabditina</taxon>
        <taxon>Diplogasteromorpha</taxon>
        <taxon>Diplogasteroidea</taxon>
        <taxon>Neodiplogasteridae</taxon>
        <taxon>Pristionchus</taxon>
    </lineage>
</organism>
<evidence type="ECO:0000313" key="8">
    <source>
        <dbReference type="Proteomes" id="UP000005239"/>
    </source>
</evidence>
<dbReference type="Pfam" id="PF16090">
    <property type="entry name" value="DUF4819"/>
    <property type="match status" value="1"/>
</dbReference>
<dbReference type="PROSITE" id="PS50118">
    <property type="entry name" value="HMG_BOX_2"/>
    <property type="match status" value="1"/>
</dbReference>
<dbReference type="GO" id="GO:0000977">
    <property type="term" value="F:RNA polymerase II transcription regulatory region sequence-specific DNA binding"/>
    <property type="evidence" value="ECO:0000318"/>
    <property type="project" value="GO_Central"/>
</dbReference>
<dbReference type="InterPro" id="IPR052412">
    <property type="entry name" value="CC-Dev_Transcription_Reg"/>
</dbReference>
<feature type="compositionally biased region" description="Polar residues" evidence="6">
    <location>
        <begin position="449"/>
        <end position="472"/>
    </location>
</feature>
<keyword evidence="1" id="KW-0597">Phosphoprotein</keyword>
<dbReference type="Pfam" id="PF00505">
    <property type="entry name" value="HMG_box"/>
    <property type="match status" value="1"/>
</dbReference>
<feature type="region of interest" description="Disordered" evidence="6">
    <location>
        <begin position="439"/>
        <end position="507"/>
    </location>
</feature>
<feature type="compositionally biased region" description="Basic and acidic residues" evidence="6">
    <location>
        <begin position="712"/>
        <end position="727"/>
    </location>
</feature>
<feature type="compositionally biased region" description="Acidic residues" evidence="6">
    <location>
        <begin position="669"/>
        <end position="680"/>
    </location>
</feature>
<evidence type="ECO:0000256" key="2">
    <source>
        <dbReference type="ARBA" id="ARBA00023015"/>
    </source>
</evidence>
<dbReference type="Pfam" id="PF25981">
    <property type="entry name" value="HTH_Cic_C"/>
    <property type="match status" value="1"/>
</dbReference>
<feature type="region of interest" description="Disordered" evidence="6">
    <location>
        <begin position="290"/>
        <end position="345"/>
    </location>
</feature>
<gene>
    <name evidence="7" type="primary">WBGene00108408</name>
</gene>
<keyword evidence="8" id="KW-1185">Reference proteome</keyword>
<evidence type="ECO:0000313" key="7">
    <source>
        <dbReference type="EnsemblMetazoa" id="PPA18854.1"/>
    </source>
</evidence>
<keyword evidence="5" id="KW-0539">Nucleus</keyword>
<protein>
    <submittedName>
        <fullName evidence="7">Gei-3</fullName>
    </submittedName>
</protein>
<feature type="compositionally biased region" description="Low complexity" evidence="6">
    <location>
        <begin position="971"/>
        <end position="1016"/>
    </location>
</feature>
<feature type="compositionally biased region" description="Polar residues" evidence="6">
    <location>
        <begin position="895"/>
        <end position="904"/>
    </location>
</feature>
<dbReference type="GO" id="GO:0006357">
    <property type="term" value="P:regulation of transcription by RNA polymerase II"/>
    <property type="evidence" value="ECO:0000318"/>
    <property type="project" value="GO_Central"/>
</dbReference>
<feature type="compositionally biased region" description="Polar residues" evidence="6">
    <location>
        <begin position="13"/>
        <end position="40"/>
    </location>
</feature>
<dbReference type="InterPro" id="IPR032147">
    <property type="entry name" value="Cic_dom"/>
</dbReference>
<feature type="region of interest" description="Disordered" evidence="6">
    <location>
        <begin position="776"/>
        <end position="796"/>
    </location>
</feature>
<keyword evidence="2" id="KW-0805">Transcription regulation</keyword>
<name>A0A2A6D0S8_PRIPA</name>
<feature type="compositionally biased region" description="Pro residues" evidence="6">
    <location>
        <begin position="72"/>
        <end position="82"/>
    </location>
</feature>
<dbReference type="InterPro" id="IPR009071">
    <property type="entry name" value="HMG_box_dom"/>
</dbReference>
<dbReference type="Gene3D" id="1.10.30.10">
    <property type="entry name" value="High mobility group box domain"/>
    <property type="match status" value="1"/>
</dbReference>
<evidence type="ECO:0000256" key="6">
    <source>
        <dbReference type="SAM" id="MobiDB-lite"/>
    </source>
</evidence>
<dbReference type="SUPFAM" id="SSF47095">
    <property type="entry name" value="HMG-box"/>
    <property type="match status" value="1"/>
</dbReference>
<feature type="compositionally biased region" description="Low complexity" evidence="6">
    <location>
        <begin position="299"/>
        <end position="310"/>
    </location>
</feature>
<reference evidence="8" key="1">
    <citation type="journal article" date="2008" name="Nat. Genet.">
        <title>The Pristionchus pacificus genome provides a unique perspective on nematode lifestyle and parasitism.</title>
        <authorList>
            <person name="Dieterich C."/>
            <person name="Clifton S.W."/>
            <person name="Schuster L.N."/>
            <person name="Chinwalla A."/>
            <person name="Delehaunty K."/>
            <person name="Dinkelacker I."/>
            <person name="Fulton L."/>
            <person name="Fulton R."/>
            <person name="Godfrey J."/>
            <person name="Minx P."/>
            <person name="Mitreva M."/>
            <person name="Roeseler W."/>
            <person name="Tian H."/>
            <person name="Witte H."/>
            <person name="Yang S.P."/>
            <person name="Wilson R.K."/>
            <person name="Sommer R.J."/>
        </authorList>
    </citation>
    <scope>NUCLEOTIDE SEQUENCE [LARGE SCALE GENOMIC DNA]</scope>
    <source>
        <strain evidence="8">PS312</strain>
    </source>
</reference>
<feature type="compositionally biased region" description="Low complexity" evidence="6">
    <location>
        <begin position="573"/>
        <end position="587"/>
    </location>
</feature>
<reference evidence="7" key="2">
    <citation type="submission" date="2022-06" db="UniProtKB">
        <authorList>
            <consortium name="EnsemblMetazoa"/>
        </authorList>
    </citation>
    <scope>IDENTIFICATION</scope>
    <source>
        <strain evidence="7">PS312</strain>
    </source>
</reference>
<dbReference type="InterPro" id="IPR058606">
    <property type="entry name" value="HTH_Cic_C"/>
</dbReference>
<dbReference type="GO" id="GO:0005634">
    <property type="term" value="C:nucleus"/>
    <property type="evidence" value="ECO:0000318"/>
    <property type="project" value="GO_Central"/>
</dbReference>
<feature type="region of interest" description="Disordered" evidence="6">
    <location>
        <begin position="1072"/>
        <end position="1105"/>
    </location>
</feature>
<feature type="region of interest" description="Disordered" evidence="6">
    <location>
        <begin position="969"/>
        <end position="1016"/>
    </location>
</feature>
<dbReference type="OrthoDB" id="2377365at2759"/>
<feature type="compositionally biased region" description="Gly residues" evidence="6">
    <location>
        <begin position="728"/>
        <end position="738"/>
    </location>
</feature>
<dbReference type="GO" id="GO:0000981">
    <property type="term" value="F:DNA-binding transcription factor activity, RNA polymerase II-specific"/>
    <property type="evidence" value="ECO:0000318"/>
    <property type="project" value="GO_Central"/>
</dbReference>
<feature type="region of interest" description="Disordered" evidence="6">
    <location>
        <begin position="870"/>
        <end position="909"/>
    </location>
</feature>
<keyword evidence="4" id="KW-0804">Transcription</keyword>
<dbReference type="FunFam" id="1.10.30.10:FF:000075">
    <property type="entry name" value="Capicua transcriptional repressor a"/>
    <property type="match status" value="1"/>
</dbReference>
<dbReference type="Proteomes" id="UP000005239">
    <property type="component" value="Unassembled WGS sequence"/>
</dbReference>
<dbReference type="InterPro" id="IPR036910">
    <property type="entry name" value="HMG_box_dom_sf"/>
</dbReference>
<keyword evidence="3" id="KW-0238">DNA-binding</keyword>
<feature type="region of interest" description="Disordered" evidence="6">
    <location>
        <begin position="1"/>
        <end position="44"/>
    </location>
</feature>
<feature type="region of interest" description="Disordered" evidence="6">
    <location>
        <begin position="667"/>
        <end position="755"/>
    </location>
</feature>
<proteinExistence type="predicted"/>
<dbReference type="CDD" id="cd21990">
    <property type="entry name" value="HMG-box_CIC-like"/>
    <property type="match status" value="1"/>
</dbReference>
<feature type="compositionally biased region" description="Polar residues" evidence="6">
    <location>
        <begin position="483"/>
        <end position="505"/>
    </location>
</feature>
<evidence type="ECO:0000256" key="3">
    <source>
        <dbReference type="ARBA" id="ARBA00023125"/>
    </source>
</evidence>
<evidence type="ECO:0000256" key="5">
    <source>
        <dbReference type="ARBA" id="ARBA00023242"/>
    </source>
</evidence>
<dbReference type="SMART" id="SM00398">
    <property type="entry name" value="HMG"/>
    <property type="match status" value="1"/>
</dbReference>
<accession>A0A8R1UDK7</accession>
<dbReference type="InterPro" id="IPR058607">
    <property type="entry name" value="HMG-box_Cic-like"/>
</dbReference>
<accession>A0A2A6D0S8</accession>
<feature type="compositionally biased region" description="Basic and acidic residues" evidence="6">
    <location>
        <begin position="686"/>
        <end position="696"/>
    </location>
</feature>
<feature type="compositionally biased region" description="Low complexity" evidence="6">
    <location>
        <begin position="331"/>
        <end position="341"/>
    </location>
</feature>
<dbReference type="EnsemblMetazoa" id="PPA18854.1">
    <property type="protein sequence ID" value="PPA18854.1"/>
    <property type="gene ID" value="WBGene00108408"/>
</dbReference>
<evidence type="ECO:0000256" key="4">
    <source>
        <dbReference type="ARBA" id="ARBA00023163"/>
    </source>
</evidence>
<evidence type="ECO:0000256" key="1">
    <source>
        <dbReference type="ARBA" id="ARBA00022553"/>
    </source>
</evidence>